<proteinExistence type="predicted"/>
<protein>
    <recommendedName>
        <fullName evidence="1">Nucleotide modification associated domain-containing protein</fullName>
    </recommendedName>
</protein>
<dbReference type="InterPro" id="IPR041180">
    <property type="entry name" value="Nmad2"/>
</dbReference>
<keyword evidence="3" id="KW-1185">Reference proteome</keyword>
<reference evidence="2 3" key="1">
    <citation type="submission" date="2019-07" db="EMBL/GenBank/DDBJ databases">
        <title>Genomic Encyclopedia of Type Strains, Phase I: the one thousand microbial genomes (KMG-I) project.</title>
        <authorList>
            <person name="Kyrpides N."/>
        </authorList>
    </citation>
    <scope>NUCLEOTIDE SEQUENCE [LARGE SCALE GENOMIC DNA]</scope>
    <source>
        <strain evidence="2 3">DSM 13558</strain>
    </source>
</reference>
<name>A0A562JK43_9FIRM</name>
<feature type="domain" description="Nucleotide modification associated" evidence="1">
    <location>
        <begin position="2"/>
        <end position="192"/>
    </location>
</feature>
<sequence>MKYYSYVIPRDYGFAPNPYFGYCTLATCKPRIRKSAQKGDWIAAYGASNTKLCKKLIMLMRVGEILTFDEYWDDIRFTNKRPVFNRGMFCAYGDNIYHHIDGNWMQEPSHHSMVDGSINNANLETDTKVDRVLVATEYYYFGNNAIEIPREFNALIGSGRNHRVHTDINIIDELINFVSENYVMGIHGIPYSRVNGAFAHYRGEK</sequence>
<dbReference type="AlphaFoldDB" id="A0A562JK43"/>
<dbReference type="Pfam" id="PF18753">
    <property type="entry name" value="Nmad2"/>
    <property type="match status" value="1"/>
</dbReference>
<accession>A0A562JK43</accession>
<evidence type="ECO:0000313" key="3">
    <source>
        <dbReference type="Proteomes" id="UP000315343"/>
    </source>
</evidence>
<organism evidence="2 3">
    <name type="scientific">Sedimentibacter saalensis</name>
    <dbReference type="NCBI Taxonomy" id="130788"/>
    <lineage>
        <taxon>Bacteria</taxon>
        <taxon>Bacillati</taxon>
        <taxon>Bacillota</taxon>
        <taxon>Tissierellia</taxon>
        <taxon>Sedimentibacter</taxon>
    </lineage>
</organism>
<evidence type="ECO:0000259" key="1">
    <source>
        <dbReference type="Pfam" id="PF18753"/>
    </source>
</evidence>
<dbReference type="EMBL" id="VLKH01000001">
    <property type="protein sequence ID" value="TWH83458.1"/>
    <property type="molecule type" value="Genomic_DNA"/>
</dbReference>
<evidence type="ECO:0000313" key="2">
    <source>
        <dbReference type="EMBL" id="TWH83458.1"/>
    </source>
</evidence>
<comment type="caution">
    <text evidence="2">The sequence shown here is derived from an EMBL/GenBank/DDBJ whole genome shotgun (WGS) entry which is preliminary data.</text>
</comment>
<dbReference type="OrthoDB" id="2080678at2"/>
<dbReference type="RefSeq" id="WP_145078396.1">
    <property type="nucleotide sequence ID" value="NZ_VLKH01000001.1"/>
</dbReference>
<gene>
    <name evidence="2" type="ORF">LY60_00065</name>
</gene>
<dbReference type="Proteomes" id="UP000315343">
    <property type="component" value="Unassembled WGS sequence"/>
</dbReference>